<dbReference type="AlphaFoldDB" id="A0AAV1CWD7"/>
<name>A0AAV1CWD7_OLDCO</name>
<sequence length="358" mass="40930">MNAVIAQPTRDFLNSGFKVDPLLPQASNKIFDSRHESLEVARKSVPFFSQNYALRRNERFIFLKCKSCLRVKVPFVIEPKRKLLKLSAFKSNNQNDESAGKTTGSKFLKNSVGLSYTPQDSQASLTESSKPQSVPASSYTSESESAPGSLAIQNLFKSWLMLLRMPSQNHAVNGSAEQPSSMETSETQSSTEQKERVHILKAVWSFFWSLPISISISLVTFVPLYLAVNLKYGAEVTRELAPLWVGGPLIVALYIKLLRGIGALYVFSFKQTVKVIRNLPTYLVAIHQFIFHGKLNELVRKHLLQPLVDVKNLFQKEEFIRRMKELQVYFMEKYLDFVESIWPYYCRTIRFLKRANLI</sequence>
<accession>A0AAV1CWD7</accession>
<keyword evidence="4" id="KW-1185">Reference proteome</keyword>
<dbReference type="Proteomes" id="UP001161247">
    <property type="component" value="Chromosome 3"/>
</dbReference>
<feature type="compositionally biased region" description="Low complexity" evidence="1">
    <location>
        <begin position="177"/>
        <end position="191"/>
    </location>
</feature>
<evidence type="ECO:0000256" key="2">
    <source>
        <dbReference type="SAM" id="Phobius"/>
    </source>
</evidence>
<feature type="transmembrane region" description="Helical" evidence="2">
    <location>
        <begin position="246"/>
        <end position="267"/>
    </location>
</feature>
<dbReference type="PANTHER" id="PTHR48223">
    <property type="entry name" value="DEFECTIVE 2759, PUTATIVE ISOFORM 1-RELATED"/>
    <property type="match status" value="1"/>
</dbReference>
<evidence type="ECO:0000256" key="1">
    <source>
        <dbReference type="SAM" id="MobiDB-lite"/>
    </source>
</evidence>
<evidence type="ECO:0000313" key="4">
    <source>
        <dbReference type="Proteomes" id="UP001161247"/>
    </source>
</evidence>
<feature type="transmembrane region" description="Helical" evidence="2">
    <location>
        <begin position="203"/>
        <end position="226"/>
    </location>
</feature>
<keyword evidence="2" id="KW-0472">Membrane</keyword>
<dbReference type="PANTHER" id="PTHR48223:SF1">
    <property type="entry name" value="ABC TRANSMEMBRANE TYPE-1 DOMAIN-CONTAINING PROTEIN"/>
    <property type="match status" value="1"/>
</dbReference>
<keyword evidence="2" id="KW-1133">Transmembrane helix</keyword>
<keyword evidence="2" id="KW-0812">Transmembrane</keyword>
<reference evidence="3" key="1">
    <citation type="submission" date="2023-03" db="EMBL/GenBank/DDBJ databases">
        <authorList>
            <person name="Julca I."/>
        </authorList>
    </citation>
    <scope>NUCLEOTIDE SEQUENCE</scope>
</reference>
<feature type="region of interest" description="Disordered" evidence="1">
    <location>
        <begin position="171"/>
        <end position="191"/>
    </location>
</feature>
<dbReference type="EMBL" id="OX459120">
    <property type="protein sequence ID" value="CAI9099285.1"/>
    <property type="molecule type" value="Genomic_DNA"/>
</dbReference>
<gene>
    <name evidence="3" type="ORF">OLC1_LOCUS9337</name>
</gene>
<protein>
    <submittedName>
        <fullName evidence="3">OLC1v1036073C1</fullName>
    </submittedName>
</protein>
<evidence type="ECO:0000313" key="3">
    <source>
        <dbReference type="EMBL" id="CAI9099285.1"/>
    </source>
</evidence>
<organism evidence="3 4">
    <name type="scientific">Oldenlandia corymbosa var. corymbosa</name>
    <dbReference type="NCBI Taxonomy" id="529605"/>
    <lineage>
        <taxon>Eukaryota</taxon>
        <taxon>Viridiplantae</taxon>
        <taxon>Streptophyta</taxon>
        <taxon>Embryophyta</taxon>
        <taxon>Tracheophyta</taxon>
        <taxon>Spermatophyta</taxon>
        <taxon>Magnoliopsida</taxon>
        <taxon>eudicotyledons</taxon>
        <taxon>Gunneridae</taxon>
        <taxon>Pentapetalae</taxon>
        <taxon>asterids</taxon>
        <taxon>lamiids</taxon>
        <taxon>Gentianales</taxon>
        <taxon>Rubiaceae</taxon>
        <taxon>Rubioideae</taxon>
        <taxon>Spermacoceae</taxon>
        <taxon>Hedyotis-Oldenlandia complex</taxon>
        <taxon>Oldenlandia</taxon>
    </lineage>
</organism>
<feature type="region of interest" description="Disordered" evidence="1">
    <location>
        <begin position="118"/>
        <end position="145"/>
    </location>
</feature>
<proteinExistence type="predicted"/>